<dbReference type="Pfam" id="PF00743">
    <property type="entry name" value="FMO-like"/>
    <property type="match status" value="2"/>
</dbReference>
<keyword evidence="7" id="KW-1185">Reference proteome</keyword>
<evidence type="ECO:0000313" key="6">
    <source>
        <dbReference type="EMBL" id="KAH8690776.1"/>
    </source>
</evidence>
<dbReference type="RefSeq" id="XP_046066972.1">
    <property type="nucleotide sequence ID" value="XM_046219494.1"/>
</dbReference>
<sequence length="477" mass="53164">MSQNGHTYRRVAVIGAGPSGYAAARALALEKKFDVIRVFERRDKVGGIWHFDPLPDEFPLKPASRVTIPPQFPTLAPPAAEDITARTALYEKLDSNVGAEIMAFSHAPFPLHNSAVSVLRLGHNNASRPFQVVQQYLETLFQEFRQFVSLSTTVERAEKKGDKWILSLRQPGHAESNGQPRDFWWQENFDAVVVATGHYNVGAIPNIEGINETYKKVPVVFEHSKSYRSPDNYVAKKVVVVGGNISAADIVTDLHAIVKGPLYSAQRGLNEKLIPAWNLPGVVRKPQLKRVFASSDELANGQVGVEFSDGEVVTNVDKIIFATGFRVAYPFIQPNNPVTSTNRLDGVYEHIVRIGDPSLAFVGQVKGGLSFRVYEYQAVAIARILAGRANLPSVAEQKEWEKKRLSLKGDSVAFHEILPDFGPYWNRLREIAGKPSPESNSYELPEWQQEWADTALAILAKKSLWWDEQTQIARAKL</sequence>
<protein>
    <submittedName>
        <fullName evidence="6">Dimethylaniline monooxygenase (N-oxide forming)</fullName>
    </submittedName>
</protein>
<comment type="caution">
    <text evidence="6">The sequence shown here is derived from an EMBL/GenBank/DDBJ whole genome shotgun (WGS) entry which is preliminary data.</text>
</comment>
<keyword evidence="3" id="KW-0274">FAD</keyword>
<dbReference type="AlphaFoldDB" id="A0AAD4KFY5"/>
<dbReference type="SUPFAM" id="SSF51905">
    <property type="entry name" value="FAD/NAD(P)-binding domain"/>
    <property type="match status" value="2"/>
</dbReference>
<dbReference type="PANTHER" id="PTHR23023">
    <property type="entry name" value="DIMETHYLANILINE MONOOXYGENASE"/>
    <property type="match status" value="1"/>
</dbReference>
<keyword evidence="2" id="KW-0285">Flavoprotein</keyword>
<dbReference type="GO" id="GO:0050661">
    <property type="term" value="F:NADP binding"/>
    <property type="evidence" value="ECO:0007669"/>
    <property type="project" value="InterPro"/>
</dbReference>
<dbReference type="Proteomes" id="UP001201262">
    <property type="component" value="Unassembled WGS sequence"/>
</dbReference>
<proteinExistence type="inferred from homology"/>
<keyword evidence="4" id="KW-0521">NADP</keyword>
<dbReference type="PRINTS" id="PR00419">
    <property type="entry name" value="ADXRDTASE"/>
</dbReference>
<dbReference type="Gene3D" id="3.50.50.60">
    <property type="entry name" value="FAD/NAD(P)-binding domain"/>
    <property type="match status" value="2"/>
</dbReference>
<dbReference type="EMBL" id="JAJTJA010000013">
    <property type="protein sequence ID" value="KAH8690776.1"/>
    <property type="molecule type" value="Genomic_DNA"/>
</dbReference>
<evidence type="ECO:0000256" key="5">
    <source>
        <dbReference type="ARBA" id="ARBA00023002"/>
    </source>
</evidence>
<dbReference type="Pfam" id="PF13450">
    <property type="entry name" value="NAD_binding_8"/>
    <property type="match status" value="1"/>
</dbReference>
<evidence type="ECO:0000256" key="4">
    <source>
        <dbReference type="ARBA" id="ARBA00022857"/>
    </source>
</evidence>
<name>A0AAD4KFY5_9EURO</name>
<dbReference type="PIRSF" id="PIRSF000332">
    <property type="entry name" value="FMO"/>
    <property type="match status" value="1"/>
</dbReference>
<evidence type="ECO:0000256" key="1">
    <source>
        <dbReference type="ARBA" id="ARBA00009183"/>
    </source>
</evidence>
<evidence type="ECO:0000256" key="2">
    <source>
        <dbReference type="ARBA" id="ARBA00022630"/>
    </source>
</evidence>
<keyword evidence="6" id="KW-0503">Monooxygenase</keyword>
<dbReference type="GO" id="GO:0004499">
    <property type="term" value="F:N,N-dimethylaniline monooxygenase activity"/>
    <property type="evidence" value="ECO:0007669"/>
    <property type="project" value="InterPro"/>
</dbReference>
<dbReference type="InterPro" id="IPR020946">
    <property type="entry name" value="Flavin_mOase-like"/>
</dbReference>
<evidence type="ECO:0000313" key="7">
    <source>
        <dbReference type="Proteomes" id="UP001201262"/>
    </source>
</evidence>
<dbReference type="InterPro" id="IPR036188">
    <property type="entry name" value="FAD/NAD-bd_sf"/>
</dbReference>
<accession>A0AAD4KFY5</accession>
<dbReference type="InterPro" id="IPR000960">
    <property type="entry name" value="Flavin_mOase"/>
</dbReference>
<dbReference type="InterPro" id="IPR050346">
    <property type="entry name" value="FMO-like"/>
</dbReference>
<reference evidence="6" key="1">
    <citation type="submission" date="2021-12" db="EMBL/GenBank/DDBJ databases">
        <title>Convergent genome expansion in fungi linked to evolution of root-endophyte symbiosis.</title>
        <authorList>
            <consortium name="DOE Joint Genome Institute"/>
            <person name="Ke Y.-H."/>
            <person name="Bonito G."/>
            <person name="Liao H.-L."/>
            <person name="Looney B."/>
            <person name="Rojas-Flechas A."/>
            <person name="Nash J."/>
            <person name="Hameed K."/>
            <person name="Schadt C."/>
            <person name="Martin F."/>
            <person name="Crous P.W."/>
            <person name="Miettinen O."/>
            <person name="Magnuson J.K."/>
            <person name="Labbe J."/>
            <person name="Jacobson D."/>
            <person name="Doktycz M.J."/>
            <person name="Veneault-Fourrey C."/>
            <person name="Kuo A."/>
            <person name="Mondo S."/>
            <person name="Calhoun S."/>
            <person name="Riley R."/>
            <person name="Ohm R."/>
            <person name="LaButti K."/>
            <person name="Andreopoulos B."/>
            <person name="Pangilinan J."/>
            <person name="Nolan M."/>
            <person name="Tritt A."/>
            <person name="Clum A."/>
            <person name="Lipzen A."/>
            <person name="Daum C."/>
            <person name="Barry K."/>
            <person name="Grigoriev I.V."/>
            <person name="Vilgalys R."/>
        </authorList>
    </citation>
    <scope>NUCLEOTIDE SEQUENCE</scope>
    <source>
        <strain evidence="6">PMI_201</strain>
    </source>
</reference>
<dbReference type="GO" id="GO:0050660">
    <property type="term" value="F:flavin adenine dinucleotide binding"/>
    <property type="evidence" value="ECO:0007669"/>
    <property type="project" value="InterPro"/>
</dbReference>
<organism evidence="6 7">
    <name type="scientific">Talaromyces proteolyticus</name>
    <dbReference type="NCBI Taxonomy" id="1131652"/>
    <lineage>
        <taxon>Eukaryota</taxon>
        <taxon>Fungi</taxon>
        <taxon>Dikarya</taxon>
        <taxon>Ascomycota</taxon>
        <taxon>Pezizomycotina</taxon>
        <taxon>Eurotiomycetes</taxon>
        <taxon>Eurotiomycetidae</taxon>
        <taxon>Eurotiales</taxon>
        <taxon>Trichocomaceae</taxon>
        <taxon>Talaromyces</taxon>
        <taxon>Talaromyces sect. Bacilispori</taxon>
    </lineage>
</organism>
<evidence type="ECO:0000256" key="3">
    <source>
        <dbReference type="ARBA" id="ARBA00022827"/>
    </source>
</evidence>
<comment type="similarity">
    <text evidence="1">Belongs to the FMO family.</text>
</comment>
<dbReference type="GeneID" id="70249781"/>
<keyword evidence="5" id="KW-0560">Oxidoreductase</keyword>
<gene>
    <name evidence="6" type="ORF">BGW36DRAFT_420223</name>
</gene>